<dbReference type="AlphaFoldDB" id="A0A498CXJ6"/>
<dbReference type="Proteomes" id="UP000267166">
    <property type="component" value="Unassembled WGS sequence"/>
</dbReference>
<dbReference type="EMBL" id="RCHD01000027">
    <property type="protein sequence ID" value="RLL34122.1"/>
    <property type="molecule type" value="Genomic_DNA"/>
</dbReference>
<dbReference type="SUPFAM" id="SSF56235">
    <property type="entry name" value="N-terminal nucleophile aminohydrolases (Ntn hydrolases)"/>
    <property type="match status" value="1"/>
</dbReference>
<organism evidence="1 2">
    <name type="scientific">Acinetobacter cumulans</name>
    <dbReference type="NCBI Taxonomy" id="2136182"/>
    <lineage>
        <taxon>Bacteria</taxon>
        <taxon>Pseudomonadati</taxon>
        <taxon>Pseudomonadota</taxon>
        <taxon>Gammaproteobacteria</taxon>
        <taxon>Moraxellales</taxon>
        <taxon>Moraxellaceae</taxon>
        <taxon>Acinetobacter</taxon>
    </lineage>
</organism>
<proteinExistence type="predicted"/>
<accession>A0A498CXJ6</accession>
<evidence type="ECO:0000313" key="1">
    <source>
        <dbReference type="EMBL" id="RLL34122.1"/>
    </source>
</evidence>
<gene>
    <name evidence="1" type="ORF">D9K80_11665</name>
</gene>
<sequence>MTFIVAIQLNDSIIIAADNKRVVIKETGEMQFSSEKAAKIYTWDQGIITGTGESYVISRSIELFRQLAHLDHNKLPLCLDISRQIRELEIGTDYFQVENTKLLCSCYSERGAQLYVIQRFGPSQPYELSAIPTMDITVWLYHPNIDAISEDLHNLHRDLKDYVAFTHKADWINYYINRLAPIYQKQSQHDPLMSQSFDFFFQTKDEYLTGHIPNTQKTALDFKEISSNLGSI</sequence>
<evidence type="ECO:0000313" key="2">
    <source>
        <dbReference type="Proteomes" id="UP000267166"/>
    </source>
</evidence>
<name>A0A498CXJ6_9GAMM</name>
<dbReference type="InterPro" id="IPR029055">
    <property type="entry name" value="Ntn_hydrolases_N"/>
</dbReference>
<reference evidence="1 2" key="1">
    <citation type="submission" date="2018-09" db="EMBL/GenBank/DDBJ databases">
        <title>The draft genome of Acinetobacter sp. strains.</title>
        <authorList>
            <person name="Qin J."/>
            <person name="Feng Y."/>
            <person name="Zong Z."/>
        </authorList>
    </citation>
    <scope>NUCLEOTIDE SEQUENCE [LARGE SCALE GENOMIC DNA]</scope>
    <source>
        <strain evidence="1 2">WCHAc060003</strain>
    </source>
</reference>
<comment type="caution">
    <text evidence="1">The sequence shown here is derived from an EMBL/GenBank/DDBJ whole genome shotgun (WGS) entry which is preliminary data.</text>
</comment>
<protein>
    <submittedName>
        <fullName evidence="1">Uncharacterized protein</fullName>
    </submittedName>
</protein>
<dbReference type="RefSeq" id="WP_117008180.1">
    <property type="nucleotide sequence ID" value="NZ_RAXW01000009.1"/>
</dbReference>